<keyword evidence="18" id="KW-1185">Reference proteome</keyword>
<keyword evidence="7" id="KW-0547">Nucleotide-binding</keyword>
<dbReference type="InterPro" id="IPR036061">
    <property type="entry name" value="CheW-like_dom_sf"/>
</dbReference>
<dbReference type="Pfam" id="PF01627">
    <property type="entry name" value="Hpt"/>
    <property type="match status" value="1"/>
</dbReference>
<dbReference type="InterPro" id="IPR036641">
    <property type="entry name" value="HPT_dom_sf"/>
</dbReference>
<evidence type="ECO:0000256" key="6">
    <source>
        <dbReference type="ARBA" id="ARBA00022679"/>
    </source>
</evidence>
<dbReference type="PATRIC" id="fig|378806.16.peg.1544"/>
<dbReference type="InterPro" id="IPR036890">
    <property type="entry name" value="HATPase_C_sf"/>
</dbReference>
<dbReference type="Gene3D" id="2.30.30.40">
    <property type="entry name" value="SH3 Domains"/>
    <property type="match status" value="1"/>
</dbReference>
<organism evidence="17 19">
    <name type="scientific">Stigmatella aurantiaca (strain DW4/3-1)</name>
    <dbReference type="NCBI Taxonomy" id="378806"/>
    <lineage>
        <taxon>Bacteria</taxon>
        <taxon>Pseudomonadati</taxon>
        <taxon>Myxococcota</taxon>
        <taxon>Myxococcia</taxon>
        <taxon>Myxococcales</taxon>
        <taxon>Cystobacterineae</taxon>
        <taxon>Archangiaceae</taxon>
        <taxon>Stigmatella</taxon>
    </lineage>
</organism>
<dbReference type="EC" id="2.7.13.3" evidence="2"/>
<evidence type="ECO:0000256" key="4">
    <source>
        <dbReference type="ARBA" id="ARBA00022500"/>
    </source>
</evidence>
<evidence type="ECO:0000256" key="7">
    <source>
        <dbReference type="ARBA" id="ARBA00022741"/>
    </source>
</evidence>
<dbReference type="Pfam" id="PF02518">
    <property type="entry name" value="HATPase_c"/>
    <property type="match status" value="1"/>
</dbReference>
<dbReference type="STRING" id="378806.STAUR_4722"/>
<dbReference type="FunFam" id="3.30.565.10:FF:000016">
    <property type="entry name" value="Chemotaxis protein CheA, putative"/>
    <property type="match status" value="1"/>
</dbReference>
<evidence type="ECO:0000313" key="18">
    <source>
        <dbReference type="Proteomes" id="UP000001351"/>
    </source>
</evidence>
<keyword evidence="6 17" id="KW-0808">Transferase</keyword>
<dbReference type="InterPro" id="IPR004358">
    <property type="entry name" value="Sig_transdc_His_kin-like_C"/>
</dbReference>
<keyword evidence="8" id="KW-0418">Kinase</keyword>
<evidence type="ECO:0000256" key="2">
    <source>
        <dbReference type="ARBA" id="ARBA00012438"/>
    </source>
</evidence>
<evidence type="ECO:0000259" key="14">
    <source>
        <dbReference type="PROSITE" id="PS50851"/>
    </source>
</evidence>
<dbReference type="PRINTS" id="PR00344">
    <property type="entry name" value="BCTRLSENSOR"/>
</dbReference>
<dbReference type="InterPro" id="IPR037006">
    <property type="entry name" value="CheA-like_homodim_sf"/>
</dbReference>
<dbReference type="EMBL" id="AAMD01000209">
    <property type="protein sequence ID" value="EAU62738.1"/>
    <property type="molecule type" value="Genomic_DNA"/>
</dbReference>
<dbReference type="Pfam" id="PF02895">
    <property type="entry name" value="H-kinase_dim"/>
    <property type="match status" value="1"/>
</dbReference>
<evidence type="ECO:0000256" key="9">
    <source>
        <dbReference type="ARBA" id="ARBA00022840"/>
    </source>
</evidence>
<evidence type="ECO:0000256" key="1">
    <source>
        <dbReference type="ARBA" id="ARBA00000085"/>
    </source>
</evidence>
<keyword evidence="10" id="KW-0902">Two-component regulatory system</keyword>
<dbReference type="SMART" id="SM00073">
    <property type="entry name" value="HPT"/>
    <property type="match status" value="1"/>
</dbReference>
<dbReference type="Gene3D" id="1.20.120.160">
    <property type="entry name" value="HPT domain"/>
    <property type="match status" value="1"/>
</dbReference>
<protein>
    <recommendedName>
        <fullName evidence="3">Chemotaxis protein CheA</fullName>
        <ecNumber evidence="2">2.7.13.3</ecNumber>
    </recommendedName>
</protein>
<comment type="catalytic activity">
    <reaction evidence="1">
        <text>ATP + protein L-histidine = ADP + protein N-phospho-L-histidine.</text>
        <dbReference type="EC" id="2.7.13.3"/>
    </reaction>
</comment>
<dbReference type="InterPro" id="IPR005467">
    <property type="entry name" value="His_kinase_dom"/>
</dbReference>
<evidence type="ECO:0000256" key="5">
    <source>
        <dbReference type="ARBA" id="ARBA00022553"/>
    </source>
</evidence>
<dbReference type="SUPFAM" id="SSF55874">
    <property type="entry name" value="ATPase domain of HSP90 chaperone/DNA topoisomerase II/histidine kinase"/>
    <property type="match status" value="1"/>
</dbReference>
<dbReference type="CDD" id="cd00088">
    <property type="entry name" value="HPT"/>
    <property type="match status" value="1"/>
</dbReference>
<dbReference type="SUPFAM" id="SSF47226">
    <property type="entry name" value="Histidine-containing phosphotransfer domain, HPT domain"/>
    <property type="match status" value="1"/>
</dbReference>
<name>Q08QI7_STIAD</name>
<reference evidence="16 18" key="2">
    <citation type="journal article" date="2011" name="Mol. Biol. Evol.">
        <title>Comparative genomic analysis of fruiting body formation in Myxococcales.</title>
        <authorList>
            <person name="Huntley S."/>
            <person name="Hamann N."/>
            <person name="Wegener-Feldbrugge S."/>
            <person name="Treuner-Lange A."/>
            <person name="Kube M."/>
            <person name="Reinhardt R."/>
            <person name="Klages S."/>
            <person name="Muller R."/>
            <person name="Ronning C.M."/>
            <person name="Nierman W.C."/>
            <person name="Sogaard-Andersen L."/>
        </authorList>
    </citation>
    <scope>NUCLEOTIDE SEQUENCE [LARGE SCALE GENOMIC DNA]</scope>
    <source>
        <strain evidence="16 18">DW4/3-1</strain>
    </source>
</reference>
<dbReference type="KEGG" id="sur:STAUR_4722"/>
<evidence type="ECO:0000313" key="17">
    <source>
        <dbReference type="EMBL" id="EAU62738.1"/>
    </source>
</evidence>
<dbReference type="GO" id="GO:0005737">
    <property type="term" value="C:cytoplasm"/>
    <property type="evidence" value="ECO:0007669"/>
    <property type="project" value="InterPro"/>
</dbReference>
<dbReference type="Proteomes" id="UP000032702">
    <property type="component" value="Unassembled WGS sequence"/>
</dbReference>
<feature type="modified residue" description="Phosphohistidine" evidence="12">
    <location>
        <position position="48"/>
    </location>
</feature>
<dbReference type="eggNOG" id="COG0643">
    <property type="taxonomic scope" value="Bacteria"/>
</dbReference>
<evidence type="ECO:0000259" key="13">
    <source>
        <dbReference type="PROSITE" id="PS50109"/>
    </source>
</evidence>
<dbReference type="Gene3D" id="3.30.565.10">
    <property type="entry name" value="Histidine kinase-like ATPase, C-terminal domain"/>
    <property type="match status" value="1"/>
</dbReference>
<dbReference type="PROSITE" id="PS50851">
    <property type="entry name" value="CHEW"/>
    <property type="match status" value="1"/>
</dbReference>
<dbReference type="GO" id="GO:0000155">
    <property type="term" value="F:phosphorelay sensor kinase activity"/>
    <property type="evidence" value="ECO:0007669"/>
    <property type="project" value="InterPro"/>
</dbReference>
<dbReference type="PANTHER" id="PTHR43395:SF10">
    <property type="entry name" value="CHEMOTAXIS PROTEIN CHEA"/>
    <property type="match status" value="1"/>
</dbReference>
<dbReference type="SMART" id="SM00260">
    <property type="entry name" value="CheW"/>
    <property type="match status" value="1"/>
</dbReference>
<feature type="domain" description="Histidine kinase" evidence="13">
    <location>
        <begin position="172"/>
        <end position="406"/>
    </location>
</feature>
<dbReference type="Pfam" id="PF01584">
    <property type="entry name" value="CheW"/>
    <property type="match status" value="1"/>
</dbReference>
<dbReference type="PROSITE" id="PS50109">
    <property type="entry name" value="HIS_KIN"/>
    <property type="match status" value="1"/>
</dbReference>
<dbReference type="RefSeq" id="WP_002618671.1">
    <property type="nucleotide sequence ID" value="NC_014623.1"/>
</dbReference>
<dbReference type="SUPFAM" id="SSF50341">
    <property type="entry name" value="CheW-like"/>
    <property type="match status" value="1"/>
</dbReference>
<dbReference type="HOGENOM" id="CLU_000650_3_7_7"/>
<dbReference type="InterPro" id="IPR008207">
    <property type="entry name" value="Sig_transdc_His_kin_Hpt_dom"/>
</dbReference>
<dbReference type="Gene3D" id="1.10.287.560">
    <property type="entry name" value="Histidine kinase CheA-like, homodimeric domain"/>
    <property type="match status" value="1"/>
</dbReference>
<evidence type="ECO:0000313" key="19">
    <source>
        <dbReference type="Proteomes" id="UP000032702"/>
    </source>
</evidence>
<evidence type="ECO:0000256" key="3">
    <source>
        <dbReference type="ARBA" id="ARBA00021495"/>
    </source>
</evidence>
<keyword evidence="9" id="KW-0067">ATP-binding</keyword>
<keyword evidence="5 12" id="KW-0597">Phosphoprotein</keyword>
<dbReference type="Proteomes" id="UP000001351">
    <property type="component" value="Chromosome"/>
</dbReference>
<keyword evidence="4" id="KW-0145">Chemotaxis</keyword>
<dbReference type="SMART" id="SM01231">
    <property type="entry name" value="H-kinase_dim"/>
    <property type="match status" value="1"/>
</dbReference>
<sequence>MHPDDMESLRGIFRAEARELLIGMERAILLLESTADPEVPKGLFRAVHTLKGNCLMMGFPDASELVHAVEDLLQMYVARTLSASAAVVTLLLQSVDALRMLLGVPGEGRVAADIDPAVIQGRLLQTARAGGVTEAPPVLGKVRGFSSEVPPESPAPERTLRVGLDRLDRLLDLTGEIAISRGRLTTMLEQADRHAPAELLEAHREMDRLYLDLQDLVLKTRLVPIGRAFQPFARTLWELGLATGKQVRLEVSGEDVEVDTTVVELIRDPLTHLVRNAVDHGIESPSVRQARGKPHTGTLRIQARHEAGAIVVQVSDDGVGLNRERILQKARATGLLGPNEDREDSELFQLIFAPGFSTAERVTELSGRGIGMDVVWRNIEMLRGTISIETREGLGTTFTLRLPLTLSIIEGFCVGVGEDTYVLPLENVFECVELPPEERGSGATGLLHLRGRALPYLRLREHFACEGPRSERESVVIVGHGQEYRAGLAVDALLGQAQTVIKPLNKVFQHLPGLAGSAILGTGRVALVLDVSSLLRSLLPSPIIRVA</sequence>
<dbReference type="InterPro" id="IPR051315">
    <property type="entry name" value="Bact_Chemotaxis_CheA"/>
</dbReference>
<comment type="function">
    <text evidence="11">Involved in the transmission of sensory signals from the chemoreceptors to the flagellar motors. CheA is autophosphorylated; it can transfer its phosphate group to either CheB or CheY.</text>
</comment>
<dbReference type="InterPro" id="IPR002545">
    <property type="entry name" value="CheW-lke_dom"/>
</dbReference>
<dbReference type="InterPro" id="IPR004105">
    <property type="entry name" value="CheA-like_dim"/>
</dbReference>
<dbReference type="AlphaFoldDB" id="Q08QI7"/>
<dbReference type="EMBL" id="CP002271">
    <property type="protein sequence ID" value="ADO72501.1"/>
    <property type="molecule type" value="Genomic_DNA"/>
</dbReference>
<evidence type="ECO:0000256" key="11">
    <source>
        <dbReference type="ARBA" id="ARBA00035100"/>
    </source>
</evidence>
<dbReference type="GO" id="GO:0006935">
    <property type="term" value="P:chemotaxis"/>
    <property type="evidence" value="ECO:0007669"/>
    <property type="project" value="UniProtKB-KW"/>
</dbReference>
<dbReference type="InterPro" id="IPR036097">
    <property type="entry name" value="HisK_dim/P_sf"/>
</dbReference>
<dbReference type="InterPro" id="IPR003594">
    <property type="entry name" value="HATPase_dom"/>
</dbReference>
<reference evidence="17 19" key="1">
    <citation type="submission" date="2006-04" db="EMBL/GenBank/DDBJ databases">
        <authorList>
            <person name="Nierman W.C."/>
        </authorList>
    </citation>
    <scope>NUCLEOTIDE SEQUENCE [LARGE SCALE GENOMIC DNA]</scope>
    <source>
        <strain evidence="17 19">DW4/3-1</strain>
    </source>
</reference>
<evidence type="ECO:0000256" key="10">
    <source>
        <dbReference type="ARBA" id="ARBA00023012"/>
    </source>
</evidence>
<accession>Q08QI7</accession>
<evidence type="ECO:0000259" key="15">
    <source>
        <dbReference type="PROSITE" id="PS50894"/>
    </source>
</evidence>
<gene>
    <name evidence="16" type="ordered locus">STAUR_4722</name>
    <name evidence="17" type="ORF">STIAU_6972</name>
</gene>
<feature type="domain" description="CheW-like" evidence="14">
    <location>
        <begin position="408"/>
        <end position="540"/>
    </location>
</feature>
<dbReference type="SMART" id="SM00387">
    <property type="entry name" value="HATPase_c"/>
    <property type="match status" value="1"/>
</dbReference>
<evidence type="ECO:0000313" key="16">
    <source>
        <dbReference type="EMBL" id="ADO72501.1"/>
    </source>
</evidence>
<dbReference type="SUPFAM" id="SSF47384">
    <property type="entry name" value="Homodimeric domain of signal transducing histidine kinase"/>
    <property type="match status" value="1"/>
</dbReference>
<dbReference type="PROSITE" id="PS50894">
    <property type="entry name" value="HPT"/>
    <property type="match status" value="1"/>
</dbReference>
<evidence type="ECO:0000256" key="12">
    <source>
        <dbReference type="PROSITE-ProRule" id="PRU00110"/>
    </source>
</evidence>
<proteinExistence type="predicted"/>
<dbReference type="OrthoDB" id="9803176at2"/>
<dbReference type="PANTHER" id="PTHR43395">
    <property type="entry name" value="SENSOR HISTIDINE KINASE CHEA"/>
    <property type="match status" value="1"/>
</dbReference>
<dbReference type="GO" id="GO:0005524">
    <property type="term" value="F:ATP binding"/>
    <property type="evidence" value="ECO:0007669"/>
    <property type="project" value="UniProtKB-KW"/>
</dbReference>
<evidence type="ECO:0000256" key="8">
    <source>
        <dbReference type="ARBA" id="ARBA00022777"/>
    </source>
</evidence>
<feature type="domain" description="HPt" evidence="15">
    <location>
        <begin position="2"/>
        <end position="105"/>
    </location>
</feature>
<dbReference type="eggNOG" id="COG2198">
    <property type="taxonomic scope" value="Bacteria"/>
</dbReference>